<evidence type="ECO:0000313" key="2">
    <source>
        <dbReference type="Proteomes" id="UP000822476"/>
    </source>
</evidence>
<name>A0A8S9YDC5_9TREM</name>
<accession>A0A8S9YDC5</accession>
<evidence type="ECO:0000313" key="1">
    <source>
        <dbReference type="EMBL" id="KAF7234326.1"/>
    </source>
</evidence>
<keyword evidence="2" id="KW-1185">Reference proteome</keyword>
<comment type="caution">
    <text evidence="1">The sequence shown here is derived from an EMBL/GenBank/DDBJ whole genome shotgun (WGS) entry which is preliminary data.</text>
</comment>
<reference evidence="1" key="1">
    <citation type="submission" date="2019-07" db="EMBL/GenBank/DDBJ databases">
        <title>Annotation for the trematode Paragonimus miyazaki's.</title>
        <authorList>
            <person name="Choi Y.-J."/>
        </authorList>
    </citation>
    <scope>NUCLEOTIDE SEQUENCE</scope>
    <source>
        <strain evidence="1">Japan</strain>
    </source>
</reference>
<protein>
    <submittedName>
        <fullName evidence="1">Uncharacterized protein</fullName>
    </submittedName>
</protein>
<dbReference type="EMBL" id="JTDE01010350">
    <property type="protein sequence ID" value="KAF7234326.1"/>
    <property type="molecule type" value="Genomic_DNA"/>
</dbReference>
<organism evidence="1 2">
    <name type="scientific">Paragonimus skrjabini miyazakii</name>
    <dbReference type="NCBI Taxonomy" id="59628"/>
    <lineage>
        <taxon>Eukaryota</taxon>
        <taxon>Metazoa</taxon>
        <taxon>Spiralia</taxon>
        <taxon>Lophotrochozoa</taxon>
        <taxon>Platyhelminthes</taxon>
        <taxon>Trematoda</taxon>
        <taxon>Digenea</taxon>
        <taxon>Plagiorchiida</taxon>
        <taxon>Troglotremata</taxon>
        <taxon>Troglotrematidae</taxon>
        <taxon>Paragonimus</taxon>
    </lineage>
</organism>
<sequence length="79" mass="8763">MQRTTVGTFTSEERCPWVSPHCTKKKWGNQLLASNHSLALANTHRSTTLLAAVPHAEPKIADELMQAYEPSPRALPPNK</sequence>
<proteinExistence type="predicted"/>
<dbReference type="AlphaFoldDB" id="A0A8S9YDC5"/>
<gene>
    <name evidence="1" type="ORF">EG68_12178</name>
</gene>
<dbReference type="Proteomes" id="UP000822476">
    <property type="component" value="Unassembled WGS sequence"/>
</dbReference>